<sequence>MKKKPWVKWSGRLGKTVLGCLLVSQVMTGFTLFGGSESKVEAAEPLVVSTWMWNPFVIEKDQDITLQHLMDQRINRVYLNIDLDYLAIDYSSFIRKAKAKGIEVQALGGAPNWVLPEHNKKMYEFIDWVKQYNNSVQPEERFTGIHLDVEPYVLTQWRQDSDAVIGLWMDTVSGFAEEVKADSDLTVGIDMPTWLDSIRVRDGYGGMTTLPEWLISRLDQVTLMAYFDNADNISQSVQDEINAADRVGVPVLVAVDTVNSGEVGGSFFNKGQVLMRNELAAVVGSLGDHPSFEGYSVHDWDSWMKLGQ</sequence>
<gene>
    <name evidence="1" type="ORF">G9U52_28395</name>
</gene>
<evidence type="ECO:0000313" key="1">
    <source>
        <dbReference type="EMBL" id="NHN33742.1"/>
    </source>
</evidence>
<protein>
    <recommendedName>
        <fullName evidence="3">Amidase</fullName>
    </recommendedName>
</protein>
<keyword evidence="2" id="KW-1185">Reference proteome</keyword>
<evidence type="ECO:0008006" key="3">
    <source>
        <dbReference type="Google" id="ProtNLM"/>
    </source>
</evidence>
<dbReference type="EMBL" id="JAAOIW010000013">
    <property type="protein sequence ID" value="NHN33742.1"/>
    <property type="molecule type" value="Genomic_DNA"/>
</dbReference>
<dbReference type="Proteomes" id="UP001165962">
    <property type="component" value="Unassembled WGS sequence"/>
</dbReference>
<comment type="caution">
    <text evidence="1">The sequence shown here is derived from an EMBL/GenBank/DDBJ whole genome shotgun (WGS) entry which is preliminary data.</text>
</comment>
<reference evidence="1" key="1">
    <citation type="submission" date="2020-03" db="EMBL/GenBank/DDBJ databases">
        <title>Draft sequencing of Paenibacilllus sp. S3N08.</title>
        <authorList>
            <person name="Kim D.-U."/>
        </authorList>
    </citation>
    <scope>NUCLEOTIDE SEQUENCE</scope>
    <source>
        <strain evidence="1">S3N08</strain>
    </source>
</reference>
<organism evidence="1 2">
    <name type="scientific">Paenibacillus agricola</name>
    <dbReference type="NCBI Taxonomy" id="2716264"/>
    <lineage>
        <taxon>Bacteria</taxon>
        <taxon>Bacillati</taxon>
        <taxon>Bacillota</taxon>
        <taxon>Bacilli</taxon>
        <taxon>Bacillales</taxon>
        <taxon>Paenibacillaceae</taxon>
        <taxon>Paenibacillus</taxon>
    </lineage>
</organism>
<name>A0ABX0JB62_9BACL</name>
<proteinExistence type="predicted"/>
<evidence type="ECO:0000313" key="2">
    <source>
        <dbReference type="Proteomes" id="UP001165962"/>
    </source>
</evidence>
<accession>A0ABX0JB62</accession>
<dbReference type="RefSeq" id="WP_166154042.1">
    <property type="nucleotide sequence ID" value="NZ_JAAOIW010000013.1"/>
</dbReference>